<keyword evidence="2" id="KW-1185">Reference proteome</keyword>
<accession>A0ACB9ZFB2</accession>
<evidence type="ECO:0000313" key="1">
    <source>
        <dbReference type="EMBL" id="KAI4870207.1"/>
    </source>
</evidence>
<protein>
    <submittedName>
        <fullName evidence="1">Uncharacterized protein</fullName>
    </submittedName>
</protein>
<dbReference type="EMBL" id="MU393425">
    <property type="protein sequence ID" value="KAI4870207.1"/>
    <property type="molecule type" value="Genomic_DNA"/>
</dbReference>
<organism evidence="1 2">
    <name type="scientific">Hypoxylon rubiginosum</name>
    <dbReference type="NCBI Taxonomy" id="110542"/>
    <lineage>
        <taxon>Eukaryota</taxon>
        <taxon>Fungi</taxon>
        <taxon>Dikarya</taxon>
        <taxon>Ascomycota</taxon>
        <taxon>Pezizomycotina</taxon>
        <taxon>Sordariomycetes</taxon>
        <taxon>Xylariomycetidae</taxon>
        <taxon>Xylariales</taxon>
        <taxon>Hypoxylaceae</taxon>
        <taxon>Hypoxylon</taxon>
    </lineage>
</organism>
<name>A0ACB9ZFB2_9PEZI</name>
<sequence length="86" mass="9669">MPRCHYLPRVLLLSGGLVANATGGDEWVSNTPLSVMLLLFRHISICLMLGTYASSTTDKTATSRDRRRRAYLQVMGKVRHARFYGL</sequence>
<evidence type="ECO:0000313" key="2">
    <source>
        <dbReference type="Proteomes" id="UP001497700"/>
    </source>
</evidence>
<dbReference type="Proteomes" id="UP001497700">
    <property type="component" value="Unassembled WGS sequence"/>
</dbReference>
<comment type="caution">
    <text evidence="1">The sequence shown here is derived from an EMBL/GenBank/DDBJ whole genome shotgun (WGS) entry which is preliminary data.</text>
</comment>
<reference evidence="1 2" key="1">
    <citation type="journal article" date="2022" name="New Phytol.">
        <title>Ecological generalism drives hyperdiversity of secondary metabolite gene clusters in xylarialean endophytes.</title>
        <authorList>
            <person name="Franco M.E.E."/>
            <person name="Wisecaver J.H."/>
            <person name="Arnold A.E."/>
            <person name="Ju Y.M."/>
            <person name="Slot J.C."/>
            <person name="Ahrendt S."/>
            <person name="Moore L.P."/>
            <person name="Eastman K.E."/>
            <person name="Scott K."/>
            <person name="Konkel Z."/>
            <person name="Mondo S.J."/>
            <person name="Kuo A."/>
            <person name="Hayes R.D."/>
            <person name="Haridas S."/>
            <person name="Andreopoulos B."/>
            <person name="Riley R."/>
            <person name="LaButti K."/>
            <person name="Pangilinan J."/>
            <person name="Lipzen A."/>
            <person name="Amirebrahimi M."/>
            <person name="Yan J."/>
            <person name="Adam C."/>
            <person name="Keymanesh K."/>
            <person name="Ng V."/>
            <person name="Louie K."/>
            <person name="Northen T."/>
            <person name="Drula E."/>
            <person name="Henrissat B."/>
            <person name="Hsieh H.M."/>
            <person name="Youens-Clark K."/>
            <person name="Lutzoni F."/>
            <person name="Miadlikowska J."/>
            <person name="Eastwood D.C."/>
            <person name="Hamelin R.C."/>
            <person name="Grigoriev I.V."/>
            <person name="U'Ren J.M."/>
        </authorList>
    </citation>
    <scope>NUCLEOTIDE SEQUENCE [LARGE SCALE GENOMIC DNA]</scope>
    <source>
        <strain evidence="1 2">CBS 119005</strain>
    </source>
</reference>
<gene>
    <name evidence="1" type="ORF">F4820DRAFT_404301</name>
</gene>
<proteinExistence type="predicted"/>